<evidence type="ECO:0000313" key="1">
    <source>
        <dbReference type="EMBL" id="OGG30981.1"/>
    </source>
</evidence>
<dbReference type="EMBL" id="MFKA01000090">
    <property type="protein sequence ID" value="OGG30981.1"/>
    <property type="molecule type" value="Genomic_DNA"/>
</dbReference>
<name>A0A1F6B228_9BACT</name>
<dbReference type="InterPro" id="IPR008949">
    <property type="entry name" value="Isoprenoid_synthase_dom_sf"/>
</dbReference>
<gene>
    <name evidence="1" type="ORF">A3I51_03240</name>
</gene>
<proteinExistence type="predicted"/>
<accession>A0A1F6B228</accession>
<dbReference type="AlphaFoldDB" id="A0A1F6B228"/>
<dbReference type="Proteomes" id="UP000179209">
    <property type="component" value="Unassembled WGS sequence"/>
</dbReference>
<sequence>MNNAIENLRYTPLNIPSGSLLDMESRSGYDFNAFLFERIEQVRRDLQSYGTLFQTDKNGYFFKAIFGQNGKITDAFYLWENIAYKVLLARNNSDVLIGDDRKSFLDPFPVQINAAAFTRILSEELSNISRENGDEKVRTALSAINRRTWPIRERLGNYIFGHELGSDSNIFFFLAAGHIIRESDYEAEKILTHLRTNNLFNKESFEQCPPLYAFLSQIILIYGEDTEFEKFVLGLHDNMMESSWDDWKVGLRLLRGIFDRFEYIFGDKDRENGRVKLDLDISKKSLVLNVNKALRERFMFKVYSERSQVIAVETIRDAEADPDNFWEIIFDREIANTLKRLFTGKGMEKLKDNYEAAMAENKQKPDLFLMLAHSFGLPKKIAQILAATNHMAFGGALKPIDQIIDREHQRKGKQSMLAKNGLSRTLNSSLRTIVKVLKSTLDDQDLSEKFLDMLDISAEADEDSRNLTWESTPEEHFRVMYVINTAFSWFVEYFGNKTGLKDAGNYLSKYHANYLGLLYEIVCDIEDVMPQKITAESGKDYGTKITLPLTIMVNLTENELPDKLKPQLKDDIEFIKNFFEQEKNRKSKSLEQITGDAKNDLIKALNIGQKYRKYIVAKLLALPQLQKIYLQSHYFLKLGFDSFPVKDELNKRYYEIFKRVLDETWNKLQSFAEVNGDVKEEKPE</sequence>
<evidence type="ECO:0000313" key="2">
    <source>
        <dbReference type="Proteomes" id="UP000179209"/>
    </source>
</evidence>
<comment type="caution">
    <text evidence="1">The sequence shown here is derived from an EMBL/GenBank/DDBJ whole genome shotgun (WGS) entry which is preliminary data.</text>
</comment>
<reference evidence="1 2" key="1">
    <citation type="journal article" date="2016" name="Nat. Commun.">
        <title>Thousands of microbial genomes shed light on interconnected biogeochemical processes in an aquifer system.</title>
        <authorList>
            <person name="Anantharaman K."/>
            <person name="Brown C.T."/>
            <person name="Hug L.A."/>
            <person name="Sharon I."/>
            <person name="Castelle C.J."/>
            <person name="Probst A.J."/>
            <person name="Thomas B.C."/>
            <person name="Singh A."/>
            <person name="Wilkins M.J."/>
            <person name="Karaoz U."/>
            <person name="Brodie E.L."/>
            <person name="Williams K.H."/>
            <person name="Hubbard S.S."/>
            <person name="Banfield J.F."/>
        </authorList>
    </citation>
    <scope>NUCLEOTIDE SEQUENCE [LARGE SCALE GENOMIC DNA]</scope>
</reference>
<dbReference type="SUPFAM" id="SSF48576">
    <property type="entry name" value="Terpenoid synthases"/>
    <property type="match status" value="1"/>
</dbReference>
<organism evidence="1 2">
    <name type="scientific">Candidatus Gottesmanbacteria bacterium RIFCSPLOWO2_02_FULL_38_8</name>
    <dbReference type="NCBI Taxonomy" id="1798397"/>
    <lineage>
        <taxon>Bacteria</taxon>
        <taxon>Candidatus Gottesmaniibacteriota</taxon>
    </lineage>
</organism>
<protein>
    <submittedName>
        <fullName evidence="1">Uncharacterized protein</fullName>
    </submittedName>
</protein>